<comment type="caution">
    <text evidence="2">The sequence shown here is derived from an EMBL/GenBank/DDBJ whole genome shotgun (WGS) entry which is preliminary data.</text>
</comment>
<keyword evidence="3" id="KW-1185">Reference proteome</keyword>
<dbReference type="Gene3D" id="1.25.40.10">
    <property type="entry name" value="Tetratricopeptide repeat domain"/>
    <property type="match status" value="1"/>
</dbReference>
<name>A0A2S5D1B6_LYSSH</name>
<dbReference type="InterPro" id="IPR001387">
    <property type="entry name" value="Cro/C1-type_HTH"/>
</dbReference>
<dbReference type="RefSeq" id="WP_181020925.1">
    <property type="nucleotide sequence ID" value="NZ_PGLV01000001.1"/>
</dbReference>
<protein>
    <submittedName>
        <fullName evidence="2">Transcriptional activator NprA</fullName>
    </submittedName>
</protein>
<organism evidence="2 3">
    <name type="scientific">Lysinibacillus sphaericus</name>
    <name type="common">Bacillus sphaericus</name>
    <dbReference type="NCBI Taxonomy" id="1421"/>
    <lineage>
        <taxon>Bacteria</taxon>
        <taxon>Bacillati</taxon>
        <taxon>Bacillota</taxon>
        <taxon>Bacilli</taxon>
        <taxon>Bacillales</taxon>
        <taxon>Bacillaceae</taxon>
        <taxon>Lysinibacillus</taxon>
    </lineage>
</organism>
<reference evidence="2 3" key="1">
    <citation type="submission" date="2017-11" db="EMBL/GenBank/DDBJ databases">
        <title>Genome sequence of Lysinibacillus sphaericus, a lignin-degrading bacteria isolated from municipal solid waste soil.</title>
        <authorList>
            <person name="Persinoti G.F."/>
            <person name="Paixao D.A."/>
            <person name="Bugg T.D."/>
            <person name="Squina F.M."/>
        </authorList>
    </citation>
    <scope>NUCLEOTIDE SEQUENCE [LARGE SCALE GENOMIC DNA]</scope>
    <source>
        <strain evidence="2 3">A1</strain>
    </source>
</reference>
<sequence>MGIGKAIYNERKKIGMKQIYLCKDICTPSYLSKIENETVIPSEEILLLLLKKLGREDLLLITNEDSTIENTEILKNYYKDAILSKNRETTQAIINNLKENEAHYIQTNYYLYSLICLRLAIMQHNSVNHNLYTQLNLLQKDKEKMDDYSSFLLNLVEVIFYYHHSEIYKAIEIVEKMSRDMTLFKDVEEWEIADYYYIQAIVYAKNKQYVLSLQSIKKTINFFSHNLYIKNLIDCYILLGVIYKNNSSYQKAADTYQIALDYCLQNNYVEKTGIIYHNLASLYRKQEKYEQSINCYKESIVSKSELFDITFSMVDLIELFIRLKMKSEVINWTCKGINLIDDSNFKSENKYYYIFNLYFQFYSGDKKWEKTGELLLNYLKENGEDEEFNKYSYILAECYYKIKKYKKACDLYRKNNLEVIL</sequence>
<gene>
    <name evidence="2" type="primary">nprA_1</name>
    <name evidence="2" type="ORF">LYSIN_01638</name>
</gene>
<dbReference type="InterPro" id="IPR011990">
    <property type="entry name" value="TPR-like_helical_dom_sf"/>
</dbReference>
<dbReference type="SUPFAM" id="SSF47413">
    <property type="entry name" value="lambda repressor-like DNA-binding domains"/>
    <property type="match status" value="1"/>
</dbReference>
<evidence type="ECO:0000313" key="2">
    <source>
        <dbReference type="EMBL" id="POZ56855.1"/>
    </source>
</evidence>
<dbReference type="GO" id="GO:0003677">
    <property type="term" value="F:DNA binding"/>
    <property type="evidence" value="ECO:0007669"/>
    <property type="project" value="InterPro"/>
</dbReference>
<dbReference type="Proteomes" id="UP000237319">
    <property type="component" value="Unassembled WGS sequence"/>
</dbReference>
<dbReference type="SMART" id="SM00530">
    <property type="entry name" value="HTH_XRE"/>
    <property type="match status" value="1"/>
</dbReference>
<accession>A0A2S5D1B6</accession>
<dbReference type="PROSITE" id="PS50943">
    <property type="entry name" value="HTH_CROC1"/>
    <property type="match status" value="1"/>
</dbReference>
<proteinExistence type="predicted"/>
<dbReference type="InterPro" id="IPR010982">
    <property type="entry name" value="Lambda_DNA-bd_dom_sf"/>
</dbReference>
<dbReference type="InterPro" id="IPR019734">
    <property type="entry name" value="TPR_rpt"/>
</dbReference>
<feature type="domain" description="HTH cro/C1-type" evidence="1">
    <location>
        <begin position="7"/>
        <end position="59"/>
    </location>
</feature>
<evidence type="ECO:0000313" key="3">
    <source>
        <dbReference type="Proteomes" id="UP000237319"/>
    </source>
</evidence>
<evidence type="ECO:0000259" key="1">
    <source>
        <dbReference type="PROSITE" id="PS50943"/>
    </source>
</evidence>
<dbReference type="AlphaFoldDB" id="A0A2S5D1B6"/>
<dbReference type="SMART" id="SM00028">
    <property type="entry name" value="TPR"/>
    <property type="match status" value="3"/>
</dbReference>
<dbReference type="Gene3D" id="1.10.260.40">
    <property type="entry name" value="lambda repressor-like DNA-binding domains"/>
    <property type="match status" value="1"/>
</dbReference>
<dbReference type="Pfam" id="PF13424">
    <property type="entry name" value="TPR_12"/>
    <property type="match status" value="1"/>
</dbReference>
<dbReference type="SUPFAM" id="SSF48452">
    <property type="entry name" value="TPR-like"/>
    <property type="match status" value="1"/>
</dbReference>
<dbReference type="CDD" id="cd00093">
    <property type="entry name" value="HTH_XRE"/>
    <property type="match status" value="1"/>
</dbReference>
<dbReference type="Pfam" id="PF01381">
    <property type="entry name" value="HTH_3"/>
    <property type="match status" value="1"/>
</dbReference>
<dbReference type="EMBL" id="PGLV01000001">
    <property type="protein sequence ID" value="POZ56855.1"/>
    <property type="molecule type" value="Genomic_DNA"/>
</dbReference>